<feature type="transmembrane region" description="Helical" evidence="10">
    <location>
        <begin position="68"/>
        <end position="95"/>
    </location>
</feature>
<keyword evidence="4 10" id="KW-1003">Cell membrane</keyword>
<comment type="caution">
    <text evidence="11">The sequence shown here is derived from an EMBL/GenBank/DDBJ whole genome shotgun (WGS) entry which is preliminary data.</text>
</comment>
<dbReference type="GO" id="GO:0005886">
    <property type="term" value="C:plasma membrane"/>
    <property type="evidence" value="ECO:0007669"/>
    <property type="project" value="UniProtKB-SubCell"/>
</dbReference>
<dbReference type="PRINTS" id="PR00953">
    <property type="entry name" value="TYPE3IMRPROT"/>
</dbReference>
<evidence type="ECO:0000256" key="7">
    <source>
        <dbReference type="ARBA" id="ARBA00023136"/>
    </source>
</evidence>
<name>A0A4R3MKK9_9FIRM</name>
<gene>
    <name evidence="11" type="ORF">EDC18_104237</name>
</gene>
<feature type="transmembrane region" description="Helical" evidence="10">
    <location>
        <begin position="179"/>
        <end position="203"/>
    </location>
</feature>
<dbReference type="PANTHER" id="PTHR30065:SF1">
    <property type="entry name" value="SURFACE PRESENTATION OF ANTIGENS PROTEIN SPAR"/>
    <property type="match status" value="1"/>
</dbReference>
<evidence type="ECO:0000256" key="2">
    <source>
        <dbReference type="ARBA" id="ARBA00009772"/>
    </source>
</evidence>
<dbReference type="Proteomes" id="UP000294902">
    <property type="component" value="Unassembled WGS sequence"/>
</dbReference>
<evidence type="ECO:0000256" key="8">
    <source>
        <dbReference type="ARBA" id="ARBA00023143"/>
    </source>
</evidence>
<evidence type="ECO:0000256" key="10">
    <source>
        <dbReference type="RuleBase" id="RU362071"/>
    </source>
</evidence>
<keyword evidence="11" id="KW-0966">Cell projection</keyword>
<evidence type="ECO:0000256" key="6">
    <source>
        <dbReference type="ARBA" id="ARBA00022989"/>
    </source>
</evidence>
<dbReference type="GO" id="GO:0009425">
    <property type="term" value="C:bacterial-type flagellum basal body"/>
    <property type="evidence" value="ECO:0007669"/>
    <property type="project" value="UniProtKB-SubCell"/>
</dbReference>
<evidence type="ECO:0000256" key="4">
    <source>
        <dbReference type="ARBA" id="ARBA00022475"/>
    </source>
</evidence>
<dbReference type="InterPro" id="IPR002010">
    <property type="entry name" value="T3SS_IM_R"/>
</dbReference>
<feature type="transmembrane region" description="Helical" evidence="10">
    <location>
        <begin position="128"/>
        <end position="147"/>
    </location>
</feature>
<feature type="transmembrane region" description="Helical" evidence="10">
    <location>
        <begin position="223"/>
        <end position="248"/>
    </location>
</feature>
<dbReference type="GO" id="GO:0044780">
    <property type="term" value="P:bacterial-type flagellum assembly"/>
    <property type="evidence" value="ECO:0007669"/>
    <property type="project" value="UniProtKB-UniRule"/>
</dbReference>
<dbReference type="RefSeq" id="WP_132252046.1">
    <property type="nucleotide sequence ID" value="NZ_SMAL01000004.1"/>
</dbReference>
<comment type="subcellular location">
    <subcellularLocation>
        <location evidence="10">Cell membrane</location>
        <topology evidence="10">Multi-pass membrane protein</topology>
    </subcellularLocation>
    <subcellularLocation>
        <location evidence="10">Bacterial flagellum basal body</location>
    </subcellularLocation>
</comment>
<keyword evidence="11" id="KW-0969">Cilium</keyword>
<dbReference type="PANTHER" id="PTHR30065">
    <property type="entry name" value="FLAGELLAR BIOSYNTHETIC PROTEIN FLIR"/>
    <property type="match status" value="1"/>
</dbReference>
<keyword evidence="8 10" id="KW-0975">Bacterial flagellum</keyword>
<evidence type="ECO:0000313" key="12">
    <source>
        <dbReference type="Proteomes" id="UP000294902"/>
    </source>
</evidence>
<organism evidence="11 12">
    <name type="scientific">Natranaerovirga pectinivora</name>
    <dbReference type="NCBI Taxonomy" id="682400"/>
    <lineage>
        <taxon>Bacteria</taxon>
        <taxon>Bacillati</taxon>
        <taxon>Bacillota</taxon>
        <taxon>Clostridia</taxon>
        <taxon>Lachnospirales</taxon>
        <taxon>Natranaerovirgaceae</taxon>
        <taxon>Natranaerovirga</taxon>
    </lineage>
</organism>
<comment type="function">
    <text evidence="1 10">Role in flagellar biosynthesis.</text>
</comment>
<reference evidence="11 12" key="1">
    <citation type="submission" date="2019-03" db="EMBL/GenBank/DDBJ databases">
        <title>Genomic Encyclopedia of Type Strains, Phase IV (KMG-IV): sequencing the most valuable type-strain genomes for metagenomic binning, comparative biology and taxonomic classification.</title>
        <authorList>
            <person name="Goeker M."/>
        </authorList>
    </citation>
    <scope>NUCLEOTIDE SEQUENCE [LARGE SCALE GENOMIC DNA]</scope>
    <source>
        <strain evidence="11 12">DSM 24629</strain>
    </source>
</reference>
<proteinExistence type="inferred from homology"/>
<evidence type="ECO:0000256" key="3">
    <source>
        <dbReference type="ARBA" id="ARBA00021717"/>
    </source>
</evidence>
<accession>A0A4R3MKK9</accession>
<evidence type="ECO:0000256" key="9">
    <source>
        <dbReference type="NCBIfam" id="TIGR01400"/>
    </source>
</evidence>
<dbReference type="NCBIfam" id="TIGR01400">
    <property type="entry name" value="fliR"/>
    <property type="match status" value="1"/>
</dbReference>
<keyword evidence="12" id="KW-1185">Reference proteome</keyword>
<comment type="similarity">
    <text evidence="2 10">Belongs to the FliR/MopE/SpaR family.</text>
</comment>
<dbReference type="OrthoDB" id="9807748at2"/>
<dbReference type="AlphaFoldDB" id="A0A4R3MKK9"/>
<dbReference type="Pfam" id="PF01311">
    <property type="entry name" value="Bac_export_1"/>
    <property type="match status" value="1"/>
</dbReference>
<dbReference type="EMBL" id="SMAL01000004">
    <property type="protein sequence ID" value="TCT15087.1"/>
    <property type="molecule type" value="Genomic_DNA"/>
</dbReference>
<keyword evidence="5 10" id="KW-0812">Transmembrane</keyword>
<dbReference type="InterPro" id="IPR006303">
    <property type="entry name" value="FliR"/>
</dbReference>
<evidence type="ECO:0000256" key="5">
    <source>
        <dbReference type="ARBA" id="ARBA00022692"/>
    </source>
</evidence>
<protein>
    <recommendedName>
        <fullName evidence="3 9">Flagellar biosynthetic protein FliR</fullName>
    </recommendedName>
</protein>
<keyword evidence="7 10" id="KW-0472">Membrane</keyword>
<keyword evidence="6 10" id="KW-1133">Transmembrane helix</keyword>
<evidence type="ECO:0000256" key="1">
    <source>
        <dbReference type="ARBA" id="ARBA00002578"/>
    </source>
</evidence>
<dbReference type="GO" id="GO:0006605">
    <property type="term" value="P:protein targeting"/>
    <property type="evidence" value="ECO:0007669"/>
    <property type="project" value="UniProtKB-UniRule"/>
</dbReference>
<keyword evidence="11" id="KW-0282">Flagellum</keyword>
<feature type="transmembrane region" description="Helical" evidence="10">
    <location>
        <begin position="38"/>
        <end position="56"/>
    </location>
</feature>
<evidence type="ECO:0000313" key="11">
    <source>
        <dbReference type="EMBL" id="TCT15087.1"/>
    </source>
</evidence>
<feature type="transmembrane region" description="Helical" evidence="10">
    <location>
        <begin position="12"/>
        <end position="32"/>
    </location>
</feature>
<sequence length="260" mass="29414">MEQFINPFFQLDIFLLMLIRMVSFISVVPLFGIKNIPVYAKIGLAFFLTLILFNLVPIQPINYFETVIGYAFFVMQEIFVGWLIGFGVFVTFSIINLAGQLIDHNIGFAMVNVFDPLSQVQLPVTANFYYYIFLLLLITTNMHFYILQGIIESFKLIPIGGVSVNPALYTTMINFITDYFVIAFKISSPIFAGILIVNVILGILARTVPQMNMFVVGLPLKLIIGLTILLITIGLMPAVGDFIFYRMIQTMDQLIRGMMP</sequence>